<evidence type="ECO:0000256" key="2">
    <source>
        <dbReference type="ARBA" id="ARBA00022741"/>
    </source>
</evidence>
<dbReference type="AlphaFoldDB" id="A0A6P5FAQ7"/>
<dbReference type="OrthoDB" id="2015992at2759"/>
<keyword evidence="2 6" id="KW-0547">Nucleotide-binding</keyword>
<dbReference type="FunFam" id="3.40.50.10420:FF:000003">
    <property type="entry name" value="5-formyltetrahydrofolate cyclo-ligase"/>
    <property type="match status" value="1"/>
</dbReference>
<dbReference type="GO" id="GO:0005739">
    <property type="term" value="C:mitochondrion"/>
    <property type="evidence" value="ECO:0007669"/>
    <property type="project" value="TreeGrafter"/>
</dbReference>
<dbReference type="GO" id="GO:0005524">
    <property type="term" value="F:ATP binding"/>
    <property type="evidence" value="ECO:0007669"/>
    <property type="project" value="UniProtKB-KW"/>
</dbReference>
<comment type="catalytic activity">
    <reaction evidence="4 6">
        <text>(6S)-5-formyl-5,6,7,8-tetrahydrofolate + ATP = (6R)-5,10-methenyltetrahydrofolate + ADP + phosphate</text>
        <dbReference type="Rhea" id="RHEA:10488"/>
        <dbReference type="ChEBI" id="CHEBI:30616"/>
        <dbReference type="ChEBI" id="CHEBI:43474"/>
        <dbReference type="ChEBI" id="CHEBI:57455"/>
        <dbReference type="ChEBI" id="CHEBI:57457"/>
        <dbReference type="ChEBI" id="CHEBI:456216"/>
        <dbReference type="EC" id="6.3.3.2"/>
    </reaction>
</comment>
<dbReference type="PANTHER" id="PTHR23407">
    <property type="entry name" value="ATPASE INHIBITOR/5-FORMYLTETRAHYDROFOLATE CYCLO-LIGASE"/>
    <property type="match status" value="1"/>
</dbReference>
<dbReference type="SUPFAM" id="SSF100950">
    <property type="entry name" value="NagB/RpiA/CoA transferase-like"/>
    <property type="match status" value="1"/>
</dbReference>
<evidence type="ECO:0000313" key="8">
    <source>
        <dbReference type="RefSeq" id="XP_020092687.1"/>
    </source>
</evidence>
<dbReference type="GO" id="GO:0046872">
    <property type="term" value="F:metal ion binding"/>
    <property type="evidence" value="ECO:0007669"/>
    <property type="project" value="UniProtKB-KW"/>
</dbReference>
<name>A0A6P5FAQ7_ANACO</name>
<dbReference type="GO" id="GO:0030272">
    <property type="term" value="F:5-formyltetrahydrofolate cyclo-ligase activity"/>
    <property type="evidence" value="ECO:0007669"/>
    <property type="project" value="UniProtKB-EC"/>
</dbReference>
<organism evidence="7 8">
    <name type="scientific">Ananas comosus</name>
    <name type="common">Pineapple</name>
    <name type="synonym">Ananas ananas</name>
    <dbReference type="NCBI Taxonomy" id="4615"/>
    <lineage>
        <taxon>Eukaryota</taxon>
        <taxon>Viridiplantae</taxon>
        <taxon>Streptophyta</taxon>
        <taxon>Embryophyta</taxon>
        <taxon>Tracheophyta</taxon>
        <taxon>Spermatophyta</taxon>
        <taxon>Magnoliopsida</taxon>
        <taxon>Liliopsida</taxon>
        <taxon>Poales</taxon>
        <taxon>Bromeliaceae</taxon>
        <taxon>Bromelioideae</taxon>
        <taxon>Ananas</taxon>
    </lineage>
</organism>
<evidence type="ECO:0000256" key="4">
    <source>
        <dbReference type="ARBA" id="ARBA00036539"/>
    </source>
</evidence>
<dbReference type="InterPro" id="IPR037171">
    <property type="entry name" value="NagB/RpiA_transferase-like"/>
</dbReference>
<sequence length="290" mass="31601">MMVGVSSPALLNLIIKRGRSLVKMAHLVPTLSSPPPSPCPALPRSAAITTTTNTTTVAAGMSKSIPDQKRALRSDVRKALKAFSPALRAQEDLAIQNIVLNSSWFKSSTRLCAYISSQSLREVDTGRILGEILKSPDDGHQTQVKKELYVPWVEDKNSNMRMLKISSLEDLVANSMNILEPSPVDANGNQHEDVMLAANPVDLFLLPGLAFDRHGRRLGRGGGYYDVFLKKYQKLATENNWNQPLLVALAYSVQIMEEGMIPVTPCDVPIDALVSAAGVIPISPSALERM</sequence>
<evidence type="ECO:0000256" key="5">
    <source>
        <dbReference type="ARBA" id="ARBA00038966"/>
    </source>
</evidence>
<keyword evidence="6" id="KW-0479">Metal-binding</keyword>
<keyword evidence="3 6" id="KW-0067">ATP-binding</keyword>
<evidence type="ECO:0000256" key="3">
    <source>
        <dbReference type="ARBA" id="ARBA00022840"/>
    </source>
</evidence>
<evidence type="ECO:0000256" key="6">
    <source>
        <dbReference type="RuleBase" id="RU361279"/>
    </source>
</evidence>
<dbReference type="GO" id="GO:0009396">
    <property type="term" value="P:folic acid-containing compound biosynthetic process"/>
    <property type="evidence" value="ECO:0007669"/>
    <property type="project" value="TreeGrafter"/>
</dbReference>
<evidence type="ECO:0000256" key="1">
    <source>
        <dbReference type="ARBA" id="ARBA00010638"/>
    </source>
</evidence>
<keyword evidence="7" id="KW-1185">Reference proteome</keyword>
<dbReference type="Proteomes" id="UP000515123">
    <property type="component" value="Linkage group 7"/>
</dbReference>
<dbReference type="EC" id="6.3.3.2" evidence="5 6"/>
<proteinExistence type="inferred from homology"/>
<protein>
    <recommendedName>
        <fullName evidence="5 6">5-formyltetrahydrofolate cyclo-ligase</fullName>
        <ecNumber evidence="5 6">6.3.3.2</ecNumber>
    </recommendedName>
</protein>
<dbReference type="RefSeq" id="XP_020092687.1">
    <property type="nucleotide sequence ID" value="XM_020237098.1"/>
</dbReference>
<dbReference type="GO" id="GO:0035999">
    <property type="term" value="P:tetrahydrofolate interconversion"/>
    <property type="evidence" value="ECO:0007669"/>
    <property type="project" value="TreeGrafter"/>
</dbReference>
<reference evidence="7" key="1">
    <citation type="journal article" date="2015" name="Nat. Genet.">
        <title>The pineapple genome and the evolution of CAM photosynthesis.</title>
        <authorList>
            <person name="Ming R."/>
            <person name="VanBuren R."/>
            <person name="Wai C.M."/>
            <person name="Tang H."/>
            <person name="Schatz M.C."/>
            <person name="Bowers J.E."/>
            <person name="Lyons E."/>
            <person name="Wang M.L."/>
            <person name="Chen J."/>
            <person name="Biggers E."/>
            <person name="Zhang J."/>
            <person name="Huang L."/>
            <person name="Zhang L."/>
            <person name="Miao W."/>
            <person name="Zhang J."/>
            <person name="Ye Z."/>
            <person name="Miao C."/>
            <person name="Lin Z."/>
            <person name="Wang H."/>
            <person name="Zhou H."/>
            <person name="Yim W.C."/>
            <person name="Priest H.D."/>
            <person name="Zheng C."/>
            <person name="Woodhouse M."/>
            <person name="Edger P.P."/>
            <person name="Guyot R."/>
            <person name="Guo H.B."/>
            <person name="Guo H."/>
            <person name="Zheng G."/>
            <person name="Singh R."/>
            <person name="Sharma A."/>
            <person name="Min X."/>
            <person name="Zheng Y."/>
            <person name="Lee H."/>
            <person name="Gurtowski J."/>
            <person name="Sedlazeck F.J."/>
            <person name="Harkess A."/>
            <person name="McKain M.R."/>
            <person name="Liao Z."/>
            <person name="Fang J."/>
            <person name="Liu J."/>
            <person name="Zhang X."/>
            <person name="Zhang Q."/>
            <person name="Hu W."/>
            <person name="Qin Y."/>
            <person name="Wang K."/>
            <person name="Chen L.Y."/>
            <person name="Shirley N."/>
            <person name="Lin Y.R."/>
            <person name="Liu L.Y."/>
            <person name="Hernandez A.G."/>
            <person name="Wright C.L."/>
            <person name="Bulone V."/>
            <person name="Tuskan G.A."/>
            <person name="Heath K."/>
            <person name="Zee F."/>
            <person name="Moore P.H."/>
            <person name="Sunkar R."/>
            <person name="Leebens-Mack J.H."/>
            <person name="Mockler T."/>
            <person name="Bennetzen J.L."/>
            <person name="Freeling M."/>
            <person name="Sankoff D."/>
            <person name="Paterson A.H."/>
            <person name="Zhu X."/>
            <person name="Yang X."/>
            <person name="Smith J.A."/>
            <person name="Cushman J.C."/>
            <person name="Paull R.E."/>
            <person name="Yu Q."/>
        </authorList>
    </citation>
    <scope>NUCLEOTIDE SEQUENCE [LARGE SCALE GENOMIC DNA]</scope>
    <source>
        <strain evidence="7">cv. F153</strain>
    </source>
</reference>
<dbReference type="InterPro" id="IPR024185">
    <property type="entry name" value="FTHF_cligase-like_sf"/>
</dbReference>
<reference evidence="8" key="2">
    <citation type="submission" date="2025-08" db="UniProtKB">
        <authorList>
            <consortium name="RefSeq"/>
        </authorList>
    </citation>
    <scope>IDENTIFICATION</scope>
    <source>
        <tissue evidence="8">Leaf</tissue>
    </source>
</reference>
<dbReference type="NCBIfam" id="TIGR02727">
    <property type="entry name" value="MTHFS_bact"/>
    <property type="match status" value="1"/>
</dbReference>
<dbReference type="PANTHER" id="PTHR23407:SF1">
    <property type="entry name" value="5-FORMYLTETRAHYDROFOLATE CYCLO-LIGASE"/>
    <property type="match status" value="1"/>
</dbReference>
<gene>
    <name evidence="8" type="primary">LOC109713133</name>
</gene>
<accession>A0A6P5FAQ7</accession>
<comment type="cofactor">
    <cofactor evidence="6">
        <name>Mg(2+)</name>
        <dbReference type="ChEBI" id="CHEBI:18420"/>
    </cofactor>
</comment>
<dbReference type="Pfam" id="PF01812">
    <property type="entry name" value="5-FTHF_cyc-lig"/>
    <property type="match status" value="1"/>
</dbReference>
<keyword evidence="6" id="KW-0460">Magnesium</keyword>
<dbReference type="Gene3D" id="3.40.50.10420">
    <property type="entry name" value="NagB/RpiA/CoA transferase-like"/>
    <property type="match status" value="1"/>
</dbReference>
<dbReference type="InterPro" id="IPR002698">
    <property type="entry name" value="FTHF_cligase"/>
</dbReference>
<evidence type="ECO:0000313" key="7">
    <source>
        <dbReference type="Proteomes" id="UP000515123"/>
    </source>
</evidence>
<comment type="similarity">
    <text evidence="1 6">Belongs to the 5-formyltetrahydrofolate cyclo-ligase family.</text>
</comment>
<dbReference type="GeneID" id="109713133"/>